<dbReference type="Proteomes" id="UP000199614">
    <property type="component" value="Unassembled WGS sequence"/>
</dbReference>
<reference evidence="1 2" key="1">
    <citation type="submission" date="2016-10" db="EMBL/GenBank/DDBJ databases">
        <authorList>
            <person name="de Groot N.N."/>
        </authorList>
    </citation>
    <scope>NUCLEOTIDE SEQUENCE [LARGE SCALE GENOMIC DNA]</scope>
    <source>
        <strain evidence="1 2">CGMCC 4.1877</strain>
    </source>
</reference>
<sequence>MQVATLVSRGISLRGSMSGDIGDYHTAMQLLDRHRTRFDWDKLLGNTYGLDGIADAMAAMRRMDEIKPVIRPA</sequence>
<dbReference type="AlphaFoldDB" id="A0A1I5EZ74"/>
<organism evidence="1 2">
    <name type="scientific">Pseudonocardia ammonioxydans</name>
    <dbReference type="NCBI Taxonomy" id="260086"/>
    <lineage>
        <taxon>Bacteria</taxon>
        <taxon>Bacillati</taxon>
        <taxon>Actinomycetota</taxon>
        <taxon>Actinomycetes</taxon>
        <taxon>Pseudonocardiales</taxon>
        <taxon>Pseudonocardiaceae</taxon>
        <taxon>Pseudonocardia</taxon>
    </lineage>
</organism>
<keyword evidence="2" id="KW-1185">Reference proteome</keyword>
<protein>
    <recommendedName>
        <fullName evidence="3">Alcohol dehydrogenase</fullName>
    </recommendedName>
</protein>
<dbReference type="STRING" id="260086.SAMN05216207_10342"/>
<evidence type="ECO:0008006" key="3">
    <source>
        <dbReference type="Google" id="ProtNLM"/>
    </source>
</evidence>
<dbReference type="EMBL" id="FOUY01000034">
    <property type="protein sequence ID" value="SFO16814.1"/>
    <property type="molecule type" value="Genomic_DNA"/>
</dbReference>
<accession>A0A1I5EZ74</accession>
<gene>
    <name evidence="1" type="ORF">SAMN05216207_10342</name>
</gene>
<evidence type="ECO:0000313" key="2">
    <source>
        <dbReference type="Proteomes" id="UP000199614"/>
    </source>
</evidence>
<dbReference type="Gene3D" id="3.40.50.720">
    <property type="entry name" value="NAD(P)-binding Rossmann-like Domain"/>
    <property type="match status" value="1"/>
</dbReference>
<dbReference type="Gene3D" id="3.90.180.10">
    <property type="entry name" value="Medium-chain alcohol dehydrogenases, catalytic domain"/>
    <property type="match status" value="1"/>
</dbReference>
<proteinExistence type="predicted"/>
<name>A0A1I5EZ74_PSUAM</name>
<evidence type="ECO:0000313" key="1">
    <source>
        <dbReference type="EMBL" id="SFO16814.1"/>
    </source>
</evidence>